<accession>A0A021W1E5</accession>
<organism evidence="2 3">
    <name type="scientific">Actinotalea ferrariae CF5-4</name>
    <dbReference type="NCBI Taxonomy" id="948458"/>
    <lineage>
        <taxon>Bacteria</taxon>
        <taxon>Bacillati</taxon>
        <taxon>Actinomycetota</taxon>
        <taxon>Actinomycetes</taxon>
        <taxon>Micrococcales</taxon>
        <taxon>Cellulomonadaceae</taxon>
        <taxon>Actinotalea</taxon>
    </lineage>
</organism>
<gene>
    <name evidence="2" type="ORF">N866_10060</name>
</gene>
<evidence type="ECO:0000313" key="3">
    <source>
        <dbReference type="Proteomes" id="UP000019753"/>
    </source>
</evidence>
<dbReference type="Pfam" id="PF08309">
    <property type="entry name" value="LVIVD"/>
    <property type="match status" value="1"/>
</dbReference>
<evidence type="ECO:0000256" key="1">
    <source>
        <dbReference type="SAM" id="MobiDB-lite"/>
    </source>
</evidence>
<dbReference type="Proteomes" id="UP000019753">
    <property type="component" value="Unassembled WGS sequence"/>
</dbReference>
<evidence type="ECO:0000313" key="2">
    <source>
        <dbReference type="EMBL" id="EYR65152.1"/>
    </source>
</evidence>
<keyword evidence="3" id="KW-1185">Reference proteome</keyword>
<evidence type="ECO:0008006" key="4">
    <source>
        <dbReference type="Google" id="ProtNLM"/>
    </source>
</evidence>
<sequence length="596" mass="62122">MAAVLTVALVPAGAAVAESDADPRQGLAPGNNPTDGGAAFTSPDRSAGTASLGMDLLAERDKPAYTGVAAAFNYSNINSDLAFQGDYAFSGNYRGFGVYDVSDPAAPVLRTTVECVGGQGDVSVHGDLLFMSVESTSARVDCSTSTAQAVFRGVRIFDISDPLAPRYVAGVQTCRGSHTHTVVTQPGVTDTVWVYNSGTAGIRSAAQLAGCSPTSTTDPATSAYSIDVIEVPLADPAAARVTSSPRLFATETQPIAGLTPSGVQATLPADDPRASAPGNRAGGQRVAATSACHDITAYPAIALAAGACQGDGILLDITDAANPKRVADVSDPNFAYWHSATFNDAGTKVVFTDEWGGGVGARCRPTDPTNWGANAIFDVVRDEAGTPSLVWRSYYKIPNVQSSIETCVAHNGNLVPVPGRDVMVQSWYEGGASIVDFTDSANPKEIGFFDRGPYDPTVFHQGGYWSVYWFNGNVYGNEIFLGFDSWALTPTEDLSAAEIAAARAATVGELNAQLQEPIVHAPSFTLVRATYDQAVRAGALDAEEAADVQRFVDRAEGFAARNKTSARATLNAVAGELTAPGQEALAAELRRLAGSL</sequence>
<dbReference type="AlphaFoldDB" id="A0A021W1E5"/>
<proteinExistence type="predicted"/>
<protein>
    <recommendedName>
        <fullName evidence="4">LVIVD repeat-containing protein</fullName>
    </recommendedName>
</protein>
<dbReference type="EMBL" id="AXCW01000003">
    <property type="protein sequence ID" value="EYR65152.1"/>
    <property type="molecule type" value="Genomic_DNA"/>
</dbReference>
<name>A0A021W1E5_9CELL</name>
<reference evidence="2 3" key="1">
    <citation type="submission" date="2014-01" db="EMBL/GenBank/DDBJ databases">
        <title>Actinotalea ferrariae CF5-4.</title>
        <authorList>
            <person name="Chen F."/>
            <person name="Li Y."/>
            <person name="Wang G."/>
        </authorList>
    </citation>
    <scope>NUCLEOTIDE SEQUENCE [LARGE SCALE GENOMIC DNA]</scope>
    <source>
        <strain evidence="2 3">CF5-4</strain>
    </source>
</reference>
<feature type="region of interest" description="Disordered" evidence="1">
    <location>
        <begin position="19"/>
        <end position="46"/>
    </location>
</feature>
<comment type="caution">
    <text evidence="2">The sequence shown here is derived from an EMBL/GenBank/DDBJ whole genome shotgun (WGS) entry which is preliminary data.</text>
</comment>
<dbReference type="InterPro" id="IPR013211">
    <property type="entry name" value="LVIVD"/>
</dbReference>